<dbReference type="GO" id="GO:0005886">
    <property type="term" value="C:plasma membrane"/>
    <property type="evidence" value="ECO:0007669"/>
    <property type="project" value="UniProtKB-SubCell"/>
</dbReference>
<dbReference type="InterPro" id="IPR011613">
    <property type="entry name" value="GH15-like"/>
</dbReference>
<dbReference type="OrthoDB" id="5971574at2759"/>
<evidence type="ECO:0000256" key="4">
    <source>
        <dbReference type="ARBA" id="ARBA00022860"/>
    </source>
</evidence>
<dbReference type="InterPro" id="IPR008928">
    <property type="entry name" value="6-hairpin_glycosidase_sf"/>
</dbReference>
<comment type="similarity">
    <text evidence="2 5">Belongs to the phosphorylase b kinase regulatory chain family.</text>
</comment>
<evidence type="ECO:0000256" key="1">
    <source>
        <dbReference type="ARBA" id="ARBA00005131"/>
    </source>
</evidence>
<dbReference type="GO" id="GO:0005516">
    <property type="term" value="F:calmodulin binding"/>
    <property type="evidence" value="ECO:0007669"/>
    <property type="project" value="UniProtKB-KW"/>
</dbReference>
<evidence type="ECO:0000256" key="5">
    <source>
        <dbReference type="RuleBase" id="RU364123"/>
    </source>
</evidence>
<reference evidence="8 9" key="1">
    <citation type="submission" date="2018-11" db="EMBL/GenBank/DDBJ databases">
        <authorList>
            <consortium name="Pathogen Informatics"/>
        </authorList>
    </citation>
    <scope>NUCLEOTIDE SEQUENCE [LARGE SCALE GENOMIC DNA]</scope>
</reference>
<keyword evidence="5" id="KW-0636">Prenylation</keyword>
<dbReference type="EMBL" id="UYRU01054998">
    <property type="protein sequence ID" value="VDN12884.1"/>
    <property type="molecule type" value="Genomic_DNA"/>
</dbReference>
<evidence type="ECO:0000256" key="6">
    <source>
        <dbReference type="SAM" id="MobiDB-lite"/>
    </source>
</evidence>
<evidence type="ECO:0000313" key="9">
    <source>
        <dbReference type="Proteomes" id="UP000281553"/>
    </source>
</evidence>
<dbReference type="Proteomes" id="UP000281553">
    <property type="component" value="Unassembled WGS sequence"/>
</dbReference>
<dbReference type="UniPathway" id="UPA00163"/>
<feature type="domain" description="GH15-like" evidence="7">
    <location>
        <begin position="26"/>
        <end position="99"/>
    </location>
</feature>
<keyword evidence="4 5" id="KW-0112">Calmodulin-binding</keyword>
<evidence type="ECO:0000259" key="7">
    <source>
        <dbReference type="Pfam" id="PF00723"/>
    </source>
</evidence>
<dbReference type="InterPro" id="IPR008734">
    <property type="entry name" value="PHK_A/B_su"/>
</dbReference>
<dbReference type="AlphaFoldDB" id="A0A3P7L8J1"/>
<evidence type="ECO:0000313" key="8">
    <source>
        <dbReference type="EMBL" id="VDN12884.1"/>
    </source>
</evidence>
<organism evidence="8 9">
    <name type="scientific">Dibothriocephalus latus</name>
    <name type="common">Fish tapeworm</name>
    <name type="synonym">Diphyllobothrium latum</name>
    <dbReference type="NCBI Taxonomy" id="60516"/>
    <lineage>
        <taxon>Eukaryota</taxon>
        <taxon>Metazoa</taxon>
        <taxon>Spiralia</taxon>
        <taxon>Lophotrochozoa</taxon>
        <taxon>Platyhelminthes</taxon>
        <taxon>Cestoda</taxon>
        <taxon>Eucestoda</taxon>
        <taxon>Diphyllobothriidea</taxon>
        <taxon>Diphyllobothriidae</taxon>
        <taxon>Dibothriocephalus</taxon>
    </lineage>
</organism>
<comment type="pathway">
    <text evidence="1 5">Glycan biosynthesis; glycogen metabolism.</text>
</comment>
<dbReference type="GO" id="GO:0005964">
    <property type="term" value="C:phosphorylase kinase complex"/>
    <property type="evidence" value="ECO:0007669"/>
    <property type="project" value="TreeGrafter"/>
</dbReference>
<evidence type="ECO:0000256" key="2">
    <source>
        <dbReference type="ARBA" id="ARBA00007128"/>
    </source>
</evidence>
<accession>A0A3P7L8J1</accession>
<gene>
    <name evidence="8" type="ORF">DILT_LOCUS8715</name>
</gene>
<comment type="function">
    <text evidence="5">Phosphorylase b kinase catalyzes the phosphorylation of serine in certain substrates, including troponin I.</text>
</comment>
<evidence type="ECO:0000256" key="3">
    <source>
        <dbReference type="ARBA" id="ARBA00022600"/>
    </source>
</evidence>
<dbReference type="GO" id="GO:0005977">
    <property type="term" value="P:glycogen metabolic process"/>
    <property type="evidence" value="ECO:0007669"/>
    <property type="project" value="UniProtKB-UniPathway"/>
</dbReference>
<dbReference type="SUPFAM" id="SSF48208">
    <property type="entry name" value="Six-hairpin glycosidases"/>
    <property type="match status" value="1"/>
</dbReference>
<keyword evidence="5" id="KW-0119">Carbohydrate metabolism</keyword>
<dbReference type="PANTHER" id="PTHR10749">
    <property type="entry name" value="PHOSPHORYLASE B KINASE REGULATORY SUBUNIT"/>
    <property type="match status" value="1"/>
</dbReference>
<feature type="region of interest" description="Disordered" evidence="6">
    <location>
        <begin position="1"/>
        <end position="22"/>
    </location>
</feature>
<dbReference type="Pfam" id="PF00723">
    <property type="entry name" value="Glyco_hydro_15"/>
    <property type="match status" value="1"/>
</dbReference>
<protein>
    <recommendedName>
        <fullName evidence="5">Phosphorylase b kinase regulatory subunit</fullName>
    </recommendedName>
</protein>
<proteinExistence type="inferred from homology"/>
<sequence length="169" mass="18918">MCHDHRSDDAIPQPSLFTKPADDSDEVLFPIMPELYSLPGDRVDAELKNPNSQVRVPIGSAPHLWGQSLYILSRIIMDGLLLPGEIDPLGRRMGAEPKPDLVVQVVVLAEDESVKDRLAEYQVDAQTFTEASHDSGIRIYPAKVLSQIYKDLGAVYRFFQCLCTFQFSL</sequence>
<keyword evidence="5" id="KW-0472">Membrane</keyword>
<name>A0A3P7L8J1_DIBLA</name>
<dbReference type="PANTHER" id="PTHR10749:SF7">
    <property type="entry name" value="PHOSPHORYLASE B KINASE REGULATORY SUBUNIT ALPHA-RELATED"/>
    <property type="match status" value="1"/>
</dbReference>
<keyword evidence="5" id="KW-1003">Cell membrane</keyword>
<keyword evidence="9" id="KW-1185">Reference proteome</keyword>
<comment type="subcellular location">
    <subcellularLocation>
        <location evidence="5">Cell membrane</location>
        <topology evidence="5">Lipid-anchor</topology>
        <orientation evidence="5">Cytoplasmic side</orientation>
    </subcellularLocation>
</comment>
<keyword evidence="5" id="KW-0449">Lipoprotein</keyword>
<keyword evidence="3 5" id="KW-0321">Glycogen metabolism</keyword>